<keyword evidence="4" id="KW-1185">Reference proteome</keyword>
<feature type="region of interest" description="Disordered" evidence="2">
    <location>
        <begin position="1"/>
        <end position="20"/>
    </location>
</feature>
<evidence type="ECO:0000256" key="2">
    <source>
        <dbReference type="SAM" id="MobiDB-lite"/>
    </source>
</evidence>
<evidence type="ECO:0000313" key="4">
    <source>
        <dbReference type="Proteomes" id="UP000800039"/>
    </source>
</evidence>
<dbReference type="OrthoDB" id="3796147at2759"/>
<sequence length="294" mass="33514">MRKLSLRTAEETEQEASRVRNQMETLQGTNARLTNELDSQRSKLDKAGILAKDLSHSRALVVELQVINSVLKNKAEQLAGRNDRLATEQYASSEAREKNKTGFEFSRAKPKNNEHEMKALREKLAAAEADRDWHRSEHTKMLEVRNALNAERGHDSPQLARLKGDITKLKKDKEDLGRSIHVLKGNIAYYITHLDLADANFRVFACRHEGGLDAVPDKQNTTRQKTALQIATEFFKEYADDGHFISEYHDVRQYLLEHHRAHERVGQGRGSSSGRLKDKMIEVDVERGANITYS</sequence>
<accession>A0A9P4L637</accession>
<gene>
    <name evidence="3" type="ORF">K460DRAFT_340560</name>
</gene>
<dbReference type="EMBL" id="ML976617">
    <property type="protein sequence ID" value="KAF1842962.1"/>
    <property type="molecule type" value="Genomic_DNA"/>
</dbReference>
<evidence type="ECO:0000256" key="1">
    <source>
        <dbReference type="SAM" id="Coils"/>
    </source>
</evidence>
<proteinExistence type="predicted"/>
<dbReference type="Proteomes" id="UP000800039">
    <property type="component" value="Unassembled WGS sequence"/>
</dbReference>
<evidence type="ECO:0000313" key="3">
    <source>
        <dbReference type="EMBL" id="KAF1842962.1"/>
    </source>
</evidence>
<dbReference type="GeneID" id="63848372"/>
<protein>
    <submittedName>
        <fullName evidence="3">Uncharacterized protein</fullName>
    </submittedName>
</protein>
<feature type="region of interest" description="Disordered" evidence="2">
    <location>
        <begin position="89"/>
        <end position="113"/>
    </location>
</feature>
<keyword evidence="1" id="KW-0175">Coiled coil</keyword>
<name>A0A9P4L637_9PLEO</name>
<feature type="coiled-coil region" evidence="1">
    <location>
        <begin position="117"/>
        <end position="179"/>
    </location>
</feature>
<dbReference type="RefSeq" id="XP_040785525.1">
    <property type="nucleotide sequence ID" value="XM_040931120.1"/>
</dbReference>
<comment type="caution">
    <text evidence="3">The sequence shown here is derived from an EMBL/GenBank/DDBJ whole genome shotgun (WGS) entry which is preliminary data.</text>
</comment>
<reference evidence="3" key="1">
    <citation type="submission" date="2020-01" db="EMBL/GenBank/DDBJ databases">
        <authorList>
            <consortium name="DOE Joint Genome Institute"/>
            <person name="Haridas S."/>
            <person name="Albert R."/>
            <person name="Binder M."/>
            <person name="Bloem J."/>
            <person name="Labutti K."/>
            <person name="Salamov A."/>
            <person name="Andreopoulos B."/>
            <person name="Baker S.E."/>
            <person name="Barry K."/>
            <person name="Bills G."/>
            <person name="Bluhm B.H."/>
            <person name="Cannon C."/>
            <person name="Castanera R."/>
            <person name="Culley D.E."/>
            <person name="Daum C."/>
            <person name="Ezra D."/>
            <person name="Gonzalez J.B."/>
            <person name="Henrissat B."/>
            <person name="Kuo A."/>
            <person name="Liang C."/>
            <person name="Lipzen A."/>
            <person name="Lutzoni F."/>
            <person name="Magnuson J."/>
            <person name="Mondo S."/>
            <person name="Nolan M."/>
            <person name="Ohm R."/>
            <person name="Pangilinan J."/>
            <person name="Park H.-J."/>
            <person name="Ramirez L."/>
            <person name="Alfaro M."/>
            <person name="Sun H."/>
            <person name="Tritt A."/>
            <person name="Yoshinaga Y."/>
            <person name="Zwiers L.-H."/>
            <person name="Turgeon B.G."/>
            <person name="Goodwin S.B."/>
            <person name="Spatafora J.W."/>
            <person name="Crous P.W."/>
            <person name="Grigoriev I.V."/>
        </authorList>
    </citation>
    <scope>NUCLEOTIDE SEQUENCE</scope>
    <source>
        <strain evidence="3">CBS 394.84</strain>
    </source>
</reference>
<organism evidence="3 4">
    <name type="scientific">Cucurbitaria berberidis CBS 394.84</name>
    <dbReference type="NCBI Taxonomy" id="1168544"/>
    <lineage>
        <taxon>Eukaryota</taxon>
        <taxon>Fungi</taxon>
        <taxon>Dikarya</taxon>
        <taxon>Ascomycota</taxon>
        <taxon>Pezizomycotina</taxon>
        <taxon>Dothideomycetes</taxon>
        <taxon>Pleosporomycetidae</taxon>
        <taxon>Pleosporales</taxon>
        <taxon>Pleosporineae</taxon>
        <taxon>Cucurbitariaceae</taxon>
        <taxon>Cucurbitaria</taxon>
    </lineage>
</organism>
<dbReference type="AlphaFoldDB" id="A0A9P4L637"/>